<reference evidence="13" key="1">
    <citation type="submission" date="2009-12" db="EMBL/GenBank/DDBJ databases">
        <title>Complete sequence of Treponema primitia strain ZAS-2.</title>
        <authorList>
            <person name="Tetu S.G."/>
            <person name="Matson E."/>
            <person name="Ren Q."/>
            <person name="Seshadri R."/>
            <person name="Elbourne L."/>
            <person name="Hassan K.A."/>
            <person name="Durkin A."/>
            <person name="Radune D."/>
            <person name="Mohamoud Y."/>
            <person name="Shay R."/>
            <person name="Jin S."/>
            <person name="Zhang X."/>
            <person name="Lucey K."/>
            <person name="Ballor N.R."/>
            <person name="Ottesen E."/>
            <person name="Rosenthal R."/>
            <person name="Allen A."/>
            <person name="Leadbetter J.R."/>
            <person name="Paulsen I.T."/>
        </authorList>
    </citation>
    <scope>NUCLEOTIDE SEQUENCE [LARGE SCALE GENOMIC DNA]</scope>
    <source>
        <strain evidence="13">ATCC BAA-887 / DSM 12427 / ZAS-2</strain>
    </source>
</reference>
<comment type="subcellular location">
    <subcellularLocation>
        <location evidence="1">Cell membrane</location>
        <topology evidence="1">Multi-pass membrane protein</topology>
    </subcellularLocation>
</comment>
<dbReference type="Pfam" id="PF00672">
    <property type="entry name" value="HAMP"/>
    <property type="match status" value="1"/>
</dbReference>
<organism evidence="12 13">
    <name type="scientific">Treponema primitia (strain ATCC BAA-887 / DSM 12427 / ZAS-2)</name>
    <dbReference type="NCBI Taxonomy" id="545694"/>
    <lineage>
        <taxon>Bacteria</taxon>
        <taxon>Pseudomonadati</taxon>
        <taxon>Spirochaetota</taxon>
        <taxon>Spirochaetia</taxon>
        <taxon>Spirochaetales</taxon>
        <taxon>Treponemataceae</taxon>
        <taxon>Treponema</taxon>
    </lineage>
</organism>
<dbReference type="AlphaFoldDB" id="F5YMP6"/>
<evidence type="ECO:0000313" key="12">
    <source>
        <dbReference type="EMBL" id="AEF84783.1"/>
    </source>
</evidence>
<evidence type="ECO:0000259" key="11">
    <source>
        <dbReference type="PROSITE" id="PS50885"/>
    </source>
</evidence>
<dbReference type="HOGENOM" id="CLU_000445_107_21_12"/>
<dbReference type="PROSITE" id="PS50111">
    <property type="entry name" value="CHEMOTAXIS_TRANSDUC_2"/>
    <property type="match status" value="1"/>
</dbReference>
<evidence type="ECO:0000256" key="8">
    <source>
        <dbReference type="PROSITE-ProRule" id="PRU00284"/>
    </source>
</evidence>
<protein>
    <submittedName>
        <fullName evidence="12">Methyl-accepting chemotaxis sensory transducer</fullName>
    </submittedName>
</protein>
<keyword evidence="4 9" id="KW-1133">Transmembrane helix</keyword>
<dbReference type="InterPro" id="IPR033480">
    <property type="entry name" value="sCache_2"/>
</dbReference>
<evidence type="ECO:0000256" key="4">
    <source>
        <dbReference type="ARBA" id="ARBA00022989"/>
    </source>
</evidence>
<dbReference type="Gene3D" id="1.10.8.500">
    <property type="entry name" value="HAMP domain in histidine kinase"/>
    <property type="match status" value="1"/>
</dbReference>
<dbReference type="Pfam" id="PF17200">
    <property type="entry name" value="sCache_2"/>
    <property type="match status" value="1"/>
</dbReference>
<dbReference type="eggNOG" id="COG0840">
    <property type="taxonomic scope" value="Bacteria"/>
</dbReference>
<dbReference type="Gene3D" id="1.10.287.950">
    <property type="entry name" value="Methyl-accepting chemotaxis protein"/>
    <property type="match status" value="1"/>
</dbReference>
<keyword evidence="6 8" id="KW-0807">Transducer</keyword>
<evidence type="ECO:0000256" key="9">
    <source>
        <dbReference type="SAM" id="Phobius"/>
    </source>
</evidence>
<dbReference type="SUPFAM" id="SSF58104">
    <property type="entry name" value="Methyl-accepting chemotaxis protein (MCP) signaling domain"/>
    <property type="match status" value="1"/>
</dbReference>
<feature type="transmembrane region" description="Helical" evidence="9">
    <location>
        <begin position="27"/>
        <end position="49"/>
    </location>
</feature>
<feature type="domain" description="HAMP" evidence="11">
    <location>
        <begin position="249"/>
        <end position="301"/>
    </location>
</feature>
<proteinExistence type="inferred from homology"/>
<dbReference type="PANTHER" id="PTHR32089">
    <property type="entry name" value="METHYL-ACCEPTING CHEMOTAXIS PROTEIN MCPB"/>
    <property type="match status" value="1"/>
</dbReference>
<keyword evidence="13" id="KW-1185">Reference proteome</keyword>
<dbReference type="SMART" id="SM01049">
    <property type="entry name" value="Cache_2"/>
    <property type="match status" value="1"/>
</dbReference>
<dbReference type="Proteomes" id="UP000009223">
    <property type="component" value="Chromosome"/>
</dbReference>
<dbReference type="PANTHER" id="PTHR32089:SF112">
    <property type="entry name" value="LYSOZYME-LIKE PROTEIN-RELATED"/>
    <property type="match status" value="1"/>
</dbReference>
<evidence type="ECO:0000256" key="7">
    <source>
        <dbReference type="ARBA" id="ARBA00029447"/>
    </source>
</evidence>
<feature type="domain" description="Methyl-accepting transducer" evidence="10">
    <location>
        <begin position="334"/>
        <end position="570"/>
    </location>
</feature>
<dbReference type="GO" id="GO:0005886">
    <property type="term" value="C:plasma membrane"/>
    <property type="evidence" value="ECO:0007669"/>
    <property type="project" value="UniProtKB-SubCell"/>
</dbReference>
<dbReference type="InterPro" id="IPR004089">
    <property type="entry name" value="MCPsignal_dom"/>
</dbReference>
<name>F5YMP6_TREPZ</name>
<dbReference type="GO" id="GO:0007165">
    <property type="term" value="P:signal transduction"/>
    <property type="evidence" value="ECO:0007669"/>
    <property type="project" value="UniProtKB-KW"/>
</dbReference>
<evidence type="ECO:0000256" key="3">
    <source>
        <dbReference type="ARBA" id="ARBA00022692"/>
    </source>
</evidence>
<reference evidence="12 13" key="2">
    <citation type="journal article" date="2011" name="ISME J.">
        <title>RNA-seq reveals cooperative metabolic interactions between two termite-gut spirochete species in co-culture.</title>
        <authorList>
            <person name="Rosenthal A.Z."/>
            <person name="Matson E.G."/>
            <person name="Eldar A."/>
            <person name="Leadbetter J.R."/>
        </authorList>
    </citation>
    <scope>NUCLEOTIDE SEQUENCE [LARGE SCALE GENOMIC DNA]</scope>
    <source>
        <strain evidence="13">ATCC BAA-887 / DSM 12427 / ZAS-2</strain>
    </source>
</reference>
<dbReference type="Gene3D" id="3.30.450.20">
    <property type="entry name" value="PAS domain"/>
    <property type="match status" value="1"/>
</dbReference>
<keyword evidence="2" id="KW-1003">Cell membrane</keyword>
<dbReference type="Pfam" id="PF00015">
    <property type="entry name" value="MCPsignal"/>
    <property type="match status" value="1"/>
</dbReference>
<evidence type="ECO:0000256" key="2">
    <source>
        <dbReference type="ARBA" id="ARBA00022475"/>
    </source>
</evidence>
<dbReference type="CDD" id="cd06225">
    <property type="entry name" value="HAMP"/>
    <property type="match status" value="1"/>
</dbReference>
<evidence type="ECO:0000313" key="13">
    <source>
        <dbReference type="Proteomes" id="UP000009223"/>
    </source>
</evidence>
<gene>
    <name evidence="12" type="ordered locus">TREPR_3059</name>
</gene>
<dbReference type="EMBL" id="CP001843">
    <property type="protein sequence ID" value="AEF84783.1"/>
    <property type="molecule type" value="Genomic_DNA"/>
</dbReference>
<dbReference type="SMART" id="SM00283">
    <property type="entry name" value="MA"/>
    <property type="match status" value="1"/>
</dbReference>
<dbReference type="CDD" id="cd11386">
    <property type="entry name" value="MCP_signal"/>
    <property type="match status" value="1"/>
</dbReference>
<evidence type="ECO:0000259" key="10">
    <source>
        <dbReference type="PROSITE" id="PS50111"/>
    </source>
</evidence>
<feature type="transmembrane region" description="Helical" evidence="9">
    <location>
        <begin position="225"/>
        <end position="248"/>
    </location>
</feature>
<dbReference type="SMART" id="SM00304">
    <property type="entry name" value="HAMP"/>
    <property type="match status" value="1"/>
</dbReference>
<evidence type="ECO:0000256" key="5">
    <source>
        <dbReference type="ARBA" id="ARBA00023136"/>
    </source>
</evidence>
<comment type="similarity">
    <text evidence="7">Belongs to the methyl-accepting chemotaxis (MCP) protein family.</text>
</comment>
<sequence>MFLVPFWIIIKKKGEAMLRNISIGVRIIAIIAILILSIVALMGTVFFTAQGVKDAGISRAETVMLEGQREKLKLGTQSMAIALGRALEGITDPQEQHDIISKYIKDYRFEEDQSGYYFTYKGTVIFMHPTLPQREGEDLGNTPDAMGVLYVRELYENAQKGGGFVSFIFPKPGPNGNMVNAPKLAYVEFIPGTDIWISTGIYIDNIDAYKTEMEQNMSADLNRQMIFIIICCAALLVILLGPLCVFTLRSITKPLRETVQAAEQLASGKLDIQITAAGKDEITVLQKSFIRMSQNLQSSFSAVQAKEEEATAKAAEAEQATAKIMEIAVKVEQAAHDVENSVTSISRSATKVKSGGDAQTERINDILSSVEQLSSQVFRITDSAGTAAEKSEESNKKVEAGVSMAQESGGAMEALHSLTGTLTENITRLGEQSNNIGSIMNVISDIADQINLLAMNASIEAAHAGESGRGFAVVAGEVRKLAEKTMSAAKEVESSISEMQKLTKTNITGMDNAVASISQVTNLSGKTVGSLSSAQKIVEEAMIQVQSIAQAVQEQSAFSKSITTLVNDVSGITKENNVMVTQVDSELQSLLRKSEELLELVQELRS</sequence>
<evidence type="ECO:0000256" key="6">
    <source>
        <dbReference type="ARBA" id="ARBA00023224"/>
    </source>
</evidence>
<keyword evidence="5 9" id="KW-0472">Membrane</keyword>
<accession>F5YMP6</accession>
<evidence type="ECO:0000256" key="1">
    <source>
        <dbReference type="ARBA" id="ARBA00004651"/>
    </source>
</evidence>
<dbReference type="STRING" id="545694.TREPR_3059"/>
<dbReference type="InterPro" id="IPR003660">
    <property type="entry name" value="HAMP_dom"/>
</dbReference>
<dbReference type="KEGG" id="tpi:TREPR_3059"/>
<keyword evidence="3 9" id="KW-0812">Transmembrane</keyword>
<dbReference type="PROSITE" id="PS50885">
    <property type="entry name" value="HAMP"/>
    <property type="match status" value="1"/>
</dbReference>